<dbReference type="PANTHER" id="PTHR10357">
    <property type="entry name" value="ALPHA-AMYLASE FAMILY MEMBER"/>
    <property type="match status" value="1"/>
</dbReference>
<dbReference type="EMBL" id="KQ414599">
    <property type="protein sequence ID" value="KOC69746.1"/>
    <property type="molecule type" value="Genomic_DNA"/>
</dbReference>
<keyword evidence="5" id="KW-0378">Hydrolase</keyword>
<dbReference type="Proteomes" id="UP000053825">
    <property type="component" value="Unassembled WGS sequence"/>
</dbReference>
<keyword evidence="6" id="KW-0732">Signal</keyword>
<dbReference type="SUPFAM" id="SSF51445">
    <property type="entry name" value="(Trans)glycosidases"/>
    <property type="match status" value="1"/>
</dbReference>
<dbReference type="OrthoDB" id="1740265at2759"/>
<dbReference type="EC" id="3.2.1.20" evidence="3"/>
<dbReference type="Pfam" id="PF00128">
    <property type="entry name" value="Alpha-amylase"/>
    <property type="match status" value="1"/>
</dbReference>
<reference evidence="8 9" key="1">
    <citation type="submission" date="2015-07" db="EMBL/GenBank/DDBJ databases">
        <title>The genome of Habropoda laboriosa.</title>
        <authorList>
            <person name="Pan H."/>
            <person name="Kapheim K."/>
        </authorList>
    </citation>
    <scope>NUCLEOTIDE SEQUENCE [LARGE SCALE GENOMIC DNA]</scope>
    <source>
        <strain evidence="8">0110345459</strain>
    </source>
</reference>
<proteinExistence type="inferred from homology"/>
<evidence type="ECO:0000256" key="4">
    <source>
        <dbReference type="ARBA" id="ARBA00023180"/>
    </source>
</evidence>
<accession>A0A0L7RG77</accession>
<feature type="chain" id="PRO_5005575305" description="alpha-glucosidase" evidence="6">
    <location>
        <begin position="19"/>
        <end position="532"/>
    </location>
</feature>
<dbReference type="FunFam" id="3.90.400.10:FF:000001">
    <property type="entry name" value="Maltase A3, isoform A"/>
    <property type="match status" value="1"/>
</dbReference>
<protein>
    <recommendedName>
        <fullName evidence="3">alpha-glucosidase</fullName>
        <ecNumber evidence="3">3.2.1.20</ecNumber>
    </recommendedName>
</protein>
<evidence type="ECO:0000256" key="1">
    <source>
        <dbReference type="ARBA" id="ARBA00001657"/>
    </source>
</evidence>
<dbReference type="PANTHER" id="PTHR10357:SF179">
    <property type="entry name" value="NEUTRAL AND BASIC AMINO ACID TRANSPORT PROTEIN RBAT"/>
    <property type="match status" value="1"/>
</dbReference>
<gene>
    <name evidence="8" type="ORF">WH47_07486</name>
</gene>
<dbReference type="CDD" id="cd11328">
    <property type="entry name" value="AmyAc_maltase"/>
    <property type="match status" value="1"/>
</dbReference>
<sequence>MKSFSVVVLVLLLGLAAGEIKNKGWWKNAVFYQVYPRSFMDSNGDGTGDLEGIRNKLQHFKDTGITGIWLSPINKSPMVDFGYDISDFRDVDPIFGNLDNVRSLLKDAKALGIKVILDLVPNHTSDQHTWFQQSLNRTGKYTDYYIWSDGKKNENGTMVPPNNWVSVFNGTGWTLDKRRNQFYFHQFYYQQPDLNYTNPDVQNEMKEIIKYWLDIGMDGFRIDAVPHLFEGDITKDEPAATTIPEGAKPGYDHVTLNHTITKDQPETYELMKSWREFVDKYADERNQTEKVLLTEAYTSWDNTLKYYNYGSNVPFNFKFITDADAKSNAKDFKMIIDRWIQGTPKDGVSNWVMGNHDRVRIATRYPGRADHMVMLEMILPGVAVTYYGEEIGMEDNSTLRVFDFRDGCRTPFQWDGSANAGFSKAKETWLPVHSNYKSLNLEQQKNTQGSHYNLYTELIKLRKGNVLTNGTVTTAVLNNDVLAVIREQNQEAVTLLMNFNQEKSVSVNLTGLVSQQLNQIKLKSTGAKATVG</sequence>
<dbReference type="Gene3D" id="3.20.20.80">
    <property type="entry name" value="Glycosidases"/>
    <property type="match status" value="1"/>
</dbReference>
<feature type="signal peptide" evidence="6">
    <location>
        <begin position="1"/>
        <end position="18"/>
    </location>
</feature>
<dbReference type="GO" id="GO:0005975">
    <property type="term" value="P:carbohydrate metabolic process"/>
    <property type="evidence" value="ECO:0007669"/>
    <property type="project" value="InterPro"/>
</dbReference>
<evidence type="ECO:0000256" key="2">
    <source>
        <dbReference type="ARBA" id="ARBA00008061"/>
    </source>
</evidence>
<name>A0A0L7RG77_9HYME</name>
<dbReference type="InterPro" id="IPR045857">
    <property type="entry name" value="O16G_dom_2"/>
</dbReference>
<dbReference type="AlphaFoldDB" id="A0A0L7RG77"/>
<dbReference type="SMART" id="SM00642">
    <property type="entry name" value="Aamy"/>
    <property type="match status" value="1"/>
</dbReference>
<evidence type="ECO:0000313" key="9">
    <source>
        <dbReference type="Proteomes" id="UP000053825"/>
    </source>
</evidence>
<evidence type="ECO:0000256" key="6">
    <source>
        <dbReference type="SAM" id="SignalP"/>
    </source>
</evidence>
<comment type="catalytic activity">
    <reaction evidence="1">
        <text>Hydrolysis of terminal, non-reducing (1-&gt;4)-linked alpha-D-glucose residues with release of alpha-D-glucose.</text>
        <dbReference type="EC" id="3.2.1.20"/>
    </reaction>
</comment>
<evidence type="ECO:0000256" key="3">
    <source>
        <dbReference type="ARBA" id="ARBA00012741"/>
    </source>
</evidence>
<organism evidence="8 9">
    <name type="scientific">Habropoda laboriosa</name>
    <dbReference type="NCBI Taxonomy" id="597456"/>
    <lineage>
        <taxon>Eukaryota</taxon>
        <taxon>Metazoa</taxon>
        <taxon>Ecdysozoa</taxon>
        <taxon>Arthropoda</taxon>
        <taxon>Hexapoda</taxon>
        <taxon>Insecta</taxon>
        <taxon>Pterygota</taxon>
        <taxon>Neoptera</taxon>
        <taxon>Endopterygota</taxon>
        <taxon>Hymenoptera</taxon>
        <taxon>Apocrita</taxon>
        <taxon>Aculeata</taxon>
        <taxon>Apoidea</taxon>
        <taxon>Anthophila</taxon>
        <taxon>Apidae</taxon>
        <taxon>Habropoda</taxon>
    </lineage>
</organism>
<dbReference type="InterPro" id="IPR006047">
    <property type="entry name" value="GH13_cat_dom"/>
</dbReference>
<keyword evidence="4" id="KW-0325">Glycoprotein</keyword>
<evidence type="ECO:0000256" key="5">
    <source>
        <dbReference type="ARBA" id="ARBA00023295"/>
    </source>
</evidence>
<keyword evidence="9" id="KW-1185">Reference proteome</keyword>
<comment type="similarity">
    <text evidence="2">Belongs to the glycosyl hydrolase 13 family.</text>
</comment>
<keyword evidence="5" id="KW-0326">Glycosidase</keyword>
<dbReference type="Gene3D" id="3.90.400.10">
    <property type="entry name" value="Oligo-1,6-glucosidase, Domain 2"/>
    <property type="match status" value="1"/>
</dbReference>
<feature type="domain" description="Glycosyl hydrolase family 13 catalytic" evidence="7">
    <location>
        <begin position="33"/>
        <end position="443"/>
    </location>
</feature>
<evidence type="ECO:0000313" key="8">
    <source>
        <dbReference type="EMBL" id="KOC69746.1"/>
    </source>
</evidence>
<dbReference type="STRING" id="597456.A0A0L7RG77"/>
<evidence type="ECO:0000259" key="7">
    <source>
        <dbReference type="SMART" id="SM00642"/>
    </source>
</evidence>
<dbReference type="InterPro" id="IPR017853">
    <property type="entry name" value="GH"/>
</dbReference>
<dbReference type="GO" id="GO:0004558">
    <property type="term" value="F:alpha-1,4-glucosidase activity"/>
    <property type="evidence" value="ECO:0007669"/>
    <property type="project" value="UniProtKB-EC"/>
</dbReference>